<evidence type="ECO:0000313" key="6">
    <source>
        <dbReference type="EMBL" id="CBK22546.2"/>
    </source>
</evidence>
<feature type="domain" description="Exportin-1/Importin-beta-like" evidence="5">
    <location>
        <begin position="101"/>
        <end position="241"/>
    </location>
</feature>
<name>D8M3S3_BLAHO</name>
<dbReference type="Proteomes" id="UP000008312">
    <property type="component" value="Unassembled WGS sequence"/>
</dbReference>
<evidence type="ECO:0000259" key="5">
    <source>
        <dbReference type="Pfam" id="PF08389"/>
    </source>
</evidence>
<dbReference type="Gene3D" id="1.25.10.10">
    <property type="entry name" value="Leucine-rich Repeat Variant"/>
    <property type="match status" value="1"/>
</dbReference>
<comment type="subcellular location">
    <subcellularLocation>
        <location evidence="1">Nucleus</location>
    </subcellularLocation>
</comment>
<dbReference type="InterPro" id="IPR011989">
    <property type="entry name" value="ARM-like"/>
</dbReference>
<dbReference type="InParanoid" id="D8M3S3"/>
<comment type="similarity">
    <text evidence="2">Belongs to the importin beta family.</text>
</comment>
<evidence type="ECO:0000256" key="1">
    <source>
        <dbReference type="ARBA" id="ARBA00004123"/>
    </source>
</evidence>
<protein>
    <recommendedName>
        <fullName evidence="5">Exportin-1/Importin-beta-like domain-containing protein</fullName>
    </recommendedName>
</protein>
<keyword evidence="7" id="KW-1185">Reference proteome</keyword>
<sequence>MQYGNISDVKQAINLLYNSKDQSVQRNANEWLQHFQKQSEAWEVASELLKDDNMLVVFFGAHTLCNKIRYDLNELPDSTIQQLFVMLFDAVKHFKNASTSVRNEICLVIATLLIRWTGVTDIVNVAVQNIGTSETDTMLLNVLSLLPIELQSRRIPIFEKQREEKLADMQQSASNVLQYLNHLLQTSSDNEELVENVFRCFEAWVRLGSFTAEELSSTILLPSLFKAIHIPELFEVCSDALNEVLTVFSDLARDTSVIDIILPQIAGMKPLAIEAVSSHDFNMCRRITLIYSQLGNDCLSLLIDDSNAYKGELLDTMFILYSFPSIDIADLCVPFWEELLVVLQSPEPGTPVYQLVYQLMTASLPHLKFPSDAAQMNEDDLFNFRERRREEIVKNCYLLLGENVAIRFVLQSFDEATQEFMQMNDAEKCNQWQRVESLLYLLRCIGTPFDLTMQDVLHVVDVVFALPSILPLEQASLRLLSTYCRLLRNEYALLERILNFFFQKVENPELQRDCVDLFLSVCKDCASSIIRNMEFTGRIGRGN</sequence>
<evidence type="ECO:0000313" key="7">
    <source>
        <dbReference type="Proteomes" id="UP000008312"/>
    </source>
</evidence>
<dbReference type="InterPro" id="IPR013598">
    <property type="entry name" value="Exportin-1/Importin-b-like"/>
</dbReference>
<keyword evidence="4" id="KW-0539">Nucleus</keyword>
<dbReference type="AlphaFoldDB" id="D8M3S3"/>
<evidence type="ECO:0000256" key="4">
    <source>
        <dbReference type="ARBA" id="ARBA00023242"/>
    </source>
</evidence>
<dbReference type="GO" id="GO:0005634">
    <property type="term" value="C:nucleus"/>
    <property type="evidence" value="ECO:0007669"/>
    <property type="project" value="UniProtKB-SubCell"/>
</dbReference>
<organism evidence="6">
    <name type="scientific">Blastocystis hominis</name>
    <dbReference type="NCBI Taxonomy" id="12968"/>
    <lineage>
        <taxon>Eukaryota</taxon>
        <taxon>Sar</taxon>
        <taxon>Stramenopiles</taxon>
        <taxon>Bigyra</taxon>
        <taxon>Opalozoa</taxon>
        <taxon>Opalinata</taxon>
        <taxon>Blastocystidae</taxon>
        <taxon>Blastocystis</taxon>
    </lineage>
</organism>
<evidence type="ECO:0000256" key="3">
    <source>
        <dbReference type="ARBA" id="ARBA00022448"/>
    </source>
</evidence>
<dbReference type="PANTHER" id="PTHR12363">
    <property type="entry name" value="TRANSPORTIN 3 AND IMPORTIN 13"/>
    <property type="match status" value="1"/>
</dbReference>
<dbReference type="InterPro" id="IPR016024">
    <property type="entry name" value="ARM-type_fold"/>
</dbReference>
<dbReference type="GO" id="GO:0005737">
    <property type="term" value="C:cytoplasm"/>
    <property type="evidence" value="ECO:0007669"/>
    <property type="project" value="TreeGrafter"/>
</dbReference>
<gene>
    <name evidence="6" type="ORF">GSBLH_T00006465001</name>
</gene>
<dbReference type="PANTHER" id="PTHR12363:SF33">
    <property type="entry name" value="IMPORTIN-13"/>
    <property type="match status" value="1"/>
</dbReference>
<dbReference type="InterPro" id="IPR051345">
    <property type="entry name" value="Importin_beta-like_NTR"/>
</dbReference>
<dbReference type="SUPFAM" id="SSF48371">
    <property type="entry name" value="ARM repeat"/>
    <property type="match status" value="1"/>
</dbReference>
<dbReference type="Pfam" id="PF08389">
    <property type="entry name" value="Xpo1"/>
    <property type="match status" value="1"/>
</dbReference>
<keyword evidence="3" id="KW-0813">Transport</keyword>
<dbReference type="EMBL" id="FN668650">
    <property type="protein sequence ID" value="CBK22546.2"/>
    <property type="molecule type" value="Genomic_DNA"/>
</dbReference>
<dbReference type="GO" id="GO:0006606">
    <property type="term" value="P:protein import into nucleus"/>
    <property type="evidence" value="ECO:0007669"/>
    <property type="project" value="TreeGrafter"/>
</dbReference>
<reference evidence="6" key="1">
    <citation type="submission" date="2010-02" db="EMBL/GenBank/DDBJ databases">
        <title>Sequencing and annotation of the Blastocystis hominis genome.</title>
        <authorList>
            <person name="Wincker P."/>
        </authorList>
    </citation>
    <scope>NUCLEOTIDE SEQUENCE</scope>
    <source>
        <strain evidence="6">Singapore isolate B</strain>
    </source>
</reference>
<accession>D8M3S3</accession>
<dbReference type="RefSeq" id="XP_012896594.1">
    <property type="nucleotide sequence ID" value="XM_013041140.1"/>
</dbReference>
<dbReference type="GeneID" id="24922589"/>
<proteinExistence type="inferred from homology"/>
<evidence type="ECO:0000256" key="2">
    <source>
        <dbReference type="ARBA" id="ARBA00007991"/>
    </source>
</evidence>
<dbReference type="OrthoDB" id="435593at2759"/>